<reference evidence="1 2" key="1">
    <citation type="submission" date="2015-05" db="EMBL/GenBank/DDBJ databases">
        <title>Whole genome sequence and identification of bacterial endophytes from Costus igneus.</title>
        <authorList>
            <person name="Lee Y.P."/>
            <person name="Gan H.M."/>
            <person name="Eng W."/>
            <person name="Wheatley M.S."/>
            <person name="Caraballo A."/>
            <person name="Polter S."/>
            <person name="Savka M.A."/>
            <person name="Hudson A.O."/>
        </authorList>
    </citation>
    <scope>NUCLEOTIDE SEQUENCE [LARGE SCALE GENOMIC DNA]</scope>
    <source>
        <strain evidence="1 2">RIT375</strain>
    </source>
</reference>
<proteinExistence type="predicted"/>
<gene>
    <name evidence="1" type="ORF">ABW01_29035</name>
</gene>
<organism evidence="1 2">
    <name type="scientific">Bacillus anthracis</name>
    <name type="common">anthrax bacterium</name>
    <dbReference type="NCBI Taxonomy" id="1392"/>
    <lineage>
        <taxon>Bacteria</taxon>
        <taxon>Bacillati</taxon>
        <taxon>Bacillota</taxon>
        <taxon>Bacilli</taxon>
        <taxon>Bacillales</taxon>
        <taxon>Bacillaceae</taxon>
        <taxon>Bacillus</taxon>
        <taxon>Bacillus cereus group</taxon>
    </lineage>
</organism>
<sequence>MKKLHCKNKFNFVFFEDSRCNGPEGSCFKMGGEFELLLQRAAKLDPLFIIHGGDKVYTVEKKYV</sequence>
<dbReference type="AlphaFoldDB" id="A0A0J1HJX6"/>
<accession>A0A0J1HJX6</accession>
<dbReference type="Proteomes" id="UP000035904">
    <property type="component" value="Unassembled WGS sequence"/>
</dbReference>
<dbReference type="PATRIC" id="fig|1392.242.peg.4930"/>
<evidence type="ECO:0000313" key="1">
    <source>
        <dbReference type="EMBL" id="KLV14066.1"/>
    </source>
</evidence>
<dbReference type="RefSeq" id="WP_012477922.1">
    <property type="nucleotide sequence ID" value="NZ_JBCNIA010000088.1"/>
</dbReference>
<name>A0A0J1HJX6_BACAN</name>
<dbReference type="EMBL" id="LDPG01000040">
    <property type="protein sequence ID" value="KLV14066.1"/>
    <property type="molecule type" value="Genomic_DNA"/>
</dbReference>
<evidence type="ECO:0000313" key="2">
    <source>
        <dbReference type="Proteomes" id="UP000035904"/>
    </source>
</evidence>
<protein>
    <submittedName>
        <fullName evidence="1">Uncharacterized protein</fullName>
    </submittedName>
</protein>
<comment type="caution">
    <text evidence="1">The sequence shown here is derived from an EMBL/GenBank/DDBJ whole genome shotgun (WGS) entry which is preliminary data.</text>
</comment>